<proteinExistence type="predicted"/>
<name>A0AA38J1V1_9CUCU</name>
<dbReference type="Proteomes" id="UP001168821">
    <property type="component" value="Unassembled WGS sequence"/>
</dbReference>
<dbReference type="PROSITE" id="PS51450">
    <property type="entry name" value="LRR"/>
    <property type="match status" value="1"/>
</dbReference>
<keyword evidence="5" id="KW-1185">Reference proteome</keyword>
<dbReference type="Pfam" id="PF13855">
    <property type="entry name" value="LRR_8"/>
    <property type="match status" value="2"/>
</dbReference>
<keyword evidence="1" id="KW-0433">Leucine-rich repeat</keyword>
<dbReference type="AlphaFoldDB" id="A0AA38J1V1"/>
<organism evidence="4 5">
    <name type="scientific">Zophobas morio</name>
    <dbReference type="NCBI Taxonomy" id="2755281"/>
    <lineage>
        <taxon>Eukaryota</taxon>
        <taxon>Metazoa</taxon>
        <taxon>Ecdysozoa</taxon>
        <taxon>Arthropoda</taxon>
        <taxon>Hexapoda</taxon>
        <taxon>Insecta</taxon>
        <taxon>Pterygota</taxon>
        <taxon>Neoptera</taxon>
        <taxon>Endopterygota</taxon>
        <taxon>Coleoptera</taxon>
        <taxon>Polyphaga</taxon>
        <taxon>Cucujiformia</taxon>
        <taxon>Tenebrionidae</taxon>
        <taxon>Zophobas</taxon>
    </lineage>
</organism>
<dbReference type="PANTHER" id="PTHR24373">
    <property type="entry name" value="SLIT RELATED LEUCINE-RICH REPEAT NEURONAL PROTEIN"/>
    <property type="match status" value="1"/>
</dbReference>
<dbReference type="GO" id="GO:0005615">
    <property type="term" value="C:extracellular space"/>
    <property type="evidence" value="ECO:0007669"/>
    <property type="project" value="TreeGrafter"/>
</dbReference>
<dbReference type="Pfam" id="PF00560">
    <property type="entry name" value="LRR_1"/>
    <property type="match status" value="1"/>
</dbReference>
<evidence type="ECO:0000256" key="1">
    <source>
        <dbReference type="ARBA" id="ARBA00022614"/>
    </source>
</evidence>
<evidence type="ECO:0000256" key="3">
    <source>
        <dbReference type="ARBA" id="ARBA00022737"/>
    </source>
</evidence>
<keyword evidence="3" id="KW-0677">Repeat</keyword>
<dbReference type="InterPro" id="IPR050328">
    <property type="entry name" value="Dev_Immune_Receptor"/>
</dbReference>
<gene>
    <name evidence="4" type="ORF">Zmor_000757</name>
</gene>
<dbReference type="PANTHER" id="PTHR24373:SF370">
    <property type="entry name" value="FISH-LIPS, ISOFORM E"/>
    <property type="match status" value="1"/>
</dbReference>
<accession>A0AA38J1V1</accession>
<evidence type="ECO:0000313" key="4">
    <source>
        <dbReference type="EMBL" id="KAJ3665254.1"/>
    </source>
</evidence>
<dbReference type="InterPro" id="IPR032675">
    <property type="entry name" value="LRR_dom_sf"/>
</dbReference>
<dbReference type="SUPFAM" id="SSF52058">
    <property type="entry name" value="L domain-like"/>
    <property type="match status" value="1"/>
</dbReference>
<dbReference type="Gene3D" id="3.80.10.10">
    <property type="entry name" value="Ribonuclease Inhibitor"/>
    <property type="match status" value="2"/>
</dbReference>
<reference evidence="4" key="1">
    <citation type="journal article" date="2023" name="G3 (Bethesda)">
        <title>Whole genome assemblies of Zophobas morio and Tenebrio molitor.</title>
        <authorList>
            <person name="Kaur S."/>
            <person name="Stinson S.A."/>
            <person name="diCenzo G.C."/>
        </authorList>
    </citation>
    <scope>NUCLEOTIDE SEQUENCE</scope>
    <source>
        <strain evidence="4">QUZm001</strain>
    </source>
</reference>
<evidence type="ECO:0000313" key="5">
    <source>
        <dbReference type="Proteomes" id="UP001168821"/>
    </source>
</evidence>
<evidence type="ECO:0000256" key="2">
    <source>
        <dbReference type="ARBA" id="ARBA00022729"/>
    </source>
</evidence>
<dbReference type="InterPro" id="IPR003591">
    <property type="entry name" value="Leu-rich_rpt_typical-subtyp"/>
</dbReference>
<keyword evidence="2" id="KW-0732">Signal</keyword>
<protein>
    <submittedName>
        <fullName evidence="4">Uncharacterized protein</fullName>
    </submittedName>
</protein>
<dbReference type="EMBL" id="JALNTZ010000001">
    <property type="protein sequence ID" value="KAJ3665254.1"/>
    <property type="molecule type" value="Genomic_DNA"/>
</dbReference>
<sequence length="202" mass="23328">MLEITMNNIPKIKTGIFNPLTNLTTLDLSLNGVYQIQPNAFDNMTSLKYIGLPYNQLKSVDPHWFLLTPSLKFINLSYNKLTEIPANIFGNIKSPGPFILWFGGNDIAKIDKDAFNGLKSISELSLDRNKLETMTGDFLHGREMDWLSFTDNNIKCIDQRHFATVFVANYTKIWFNPWNTECLKKIKNWAKENHKSILYDPF</sequence>
<dbReference type="GO" id="GO:0031012">
    <property type="term" value="C:extracellular matrix"/>
    <property type="evidence" value="ECO:0007669"/>
    <property type="project" value="TreeGrafter"/>
</dbReference>
<dbReference type="InterPro" id="IPR001611">
    <property type="entry name" value="Leu-rich_rpt"/>
</dbReference>
<dbReference type="SMART" id="SM00369">
    <property type="entry name" value="LRR_TYP"/>
    <property type="match status" value="4"/>
</dbReference>
<comment type="caution">
    <text evidence="4">The sequence shown here is derived from an EMBL/GenBank/DDBJ whole genome shotgun (WGS) entry which is preliminary data.</text>
</comment>